<dbReference type="AlphaFoldDB" id="X1QLD9"/>
<evidence type="ECO:0000256" key="1">
    <source>
        <dbReference type="SAM" id="MobiDB-lite"/>
    </source>
</evidence>
<reference evidence="2" key="1">
    <citation type="journal article" date="2014" name="Front. Microbiol.">
        <title>High frequency of phylogenetically diverse reductive dehalogenase-homologous genes in deep subseafloor sedimentary metagenomes.</title>
        <authorList>
            <person name="Kawai M."/>
            <person name="Futagami T."/>
            <person name="Toyoda A."/>
            <person name="Takaki Y."/>
            <person name="Nishi S."/>
            <person name="Hori S."/>
            <person name="Arai W."/>
            <person name="Tsubouchi T."/>
            <person name="Morono Y."/>
            <person name="Uchiyama I."/>
            <person name="Ito T."/>
            <person name="Fujiyama A."/>
            <person name="Inagaki F."/>
            <person name="Takami H."/>
        </authorList>
    </citation>
    <scope>NUCLEOTIDE SEQUENCE</scope>
    <source>
        <strain evidence="2">Expedition CK06-06</strain>
    </source>
</reference>
<organism evidence="2">
    <name type="scientific">marine sediment metagenome</name>
    <dbReference type="NCBI Taxonomy" id="412755"/>
    <lineage>
        <taxon>unclassified sequences</taxon>
        <taxon>metagenomes</taxon>
        <taxon>ecological metagenomes</taxon>
    </lineage>
</organism>
<evidence type="ECO:0000313" key="2">
    <source>
        <dbReference type="EMBL" id="GAI44079.1"/>
    </source>
</evidence>
<accession>X1QLD9</accession>
<protein>
    <submittedName>
        <fullName evidence="2">Uncharacterized protein</fullName>
    </submittedName>
</protein>
<feature type="compositionally biased region" description="Basic and acidic residues" evidence="1">
    <location>
        <begin position="11"/>
        <end position="22"/>
    </location>
</feature>
<sequence>MYSGLFICPRPESKADEPDPEGHGLIPEELEDAIRESMENGAAGVCLFTPGRMTDEHWEVFETAIRKDFTKK</sequence>
<gene>
    <name evidence="2" type="ORF">S06H3_43126</name>
</gene>
<feature type="region of interest" description="Disordered" evidence="1">
    <location>
        <begin position="1"/>
        <end position="24"/>
    </location>
</feature>
<dbReference type="EMBL" id="BARV01026717">
    <property type="protein sequence ID" value="GAI44079.1"/>
    <property type="molecule type" value="Genomic_DNA"/>
</dbReference>
<name>X1QLD9_9ZZZZ</name>
<comment type="caution">
    <text evidence="2">The sequence shown here is derived from an EMBL/GenBank/DDBJ whole genome shotgun (WGS) entry which is preliminary data.</text>
</comment>
<proteinExistence type="predicted"/>